<dbReference type="Gramene" id="PUZ44083">
    <property type="protein sequence ID" value="PUZ44083"/>
    <property type="gene ID" value="GQ55_8G061200"/>
</dbReference>
<gene>
    <name evidence="2" type="ORF">GQ55_8G061200</name>
</gene>
<evidence type="ECO:0000313" key="2">
    <source>
        <dbReference type="EMBL" id="PUZ44083.1"/>
    </source>
</evidence>
<feature type="compositionally biased region" description="Low complexity" evidence="1">
    <location>
        <begin position="17"/>
        <end position="28"/>
    </location>
</feature>
<dbReference type="EMBL" id="CM009756">
    <property type="protein sequence ID" value="PUZ44083.1"/>
    <property type="molecule type" value="Genomic_DNA"/>
</dbReference>
<proteinExistence type="predicted"/>
<name>A0A2T7CLF4_9POAL</name>
<evidence type="ECO:0000313" key="3">
    <source>
        <dbReference type="Proteomes" id="UP000244336"/>
    </source>
</evidence>
<keyword evidence="3" id="KW-1185">Reference proteome</keyword>
<reference evidence="2 3" key="1">
    <citation type="submission" date="2018-04" db="EMBL/GenBank/DDBJ databases">
        <title>WGS assembly of Panicum hallii var. hallii HAL2.</title>
        <authorList>
            <person name="Lovell J."/>
            <person name="Jenkins J."/>
            <person name="Lowry D."/>
            <person name="Mamidi S."/>
            <person name="Sreedasyam A."/>
            <person name="Weng X."/>
            <person name="Barry K."/>
            <person name="Bonette J."/>
            <person name="Campitelli B."/>
            <person name="Daum C."/>
            <person name="Gordon S."/>
            <person name="Gould B."/>
            <person name="Lipzen A."/>
            <person name="MacQueen A."/>
            <person name="Palacio-Mejia J."/>
            <person name="Plott C."/>
            <person name="Shakirov E."/>
            <person name="Shu S."/>
            <person name="Yoshinaga Y."/>
            <person name="Zane M."/>
            <person name="Rokhsar D."/>
            <person name="Grimwood J."/>
            <person name="Schmutz J."/>
            <person name="Juenger T."/>
        </authorList>
    </citation>
    <scope>NUCLEOTIDE SEQUENCE [LARGE SCALE GENOMIC DNA]</scope>
    <source>
        <strain evidence="3">cv. HAL2</strain>
    </source>
</reference>
<accession>A0A2T7CLF4</accession>
<dbReference type="AlphaFoldDB" id="A0A2T7CLF4"/>
<feature type="region of interest" description="Disordered" evidence="1">
    <location>
        <begin position="1"/>
        <end position="42"/>
    </location>
</feature>
<sequence>MKARGSEGMGKSPYHTRSGSSGAGWWRRGASRHSELQAEQGISSEVAVSFHGTRCRFSH</sequence>
<organism evidence="2 3">
    <name type="scientific">Panicum hallii var. hallii</name>
    <dbReference type="NCBI Taxonomy" id="1504633"/>
    <lineage>
        <taxon>Eukaryota</taxon>
        <taxon>Viridiplantae</taxon>
        <taxon>Streptophyta</taxon>
        <taxon>Embryophyta</taxon>
        <taxon>Tracheophyta</taxon>
        <taxon>Spermatophyta</taxon>
        <taxon>Magnoliopsida</taxon>
        <taxon>Liliopsida</taxon>
        <taxon>Poales</taxon>
        <taxon>Poaceae</taxon>
        <taxon>PACMAD clade</taxon>
        <taxon>Panicoideae</taxon>
        <taxon>Panicodae</taxon>
        <taxon>Paniceae</taxon>
        <taxon>Panicinae</taxon>
        <taxon>Panicum</taxon>
        <taxon>Panicum sect. Panicum</taxon>
    </lineage>
</organism>
<dbReference type="Proteomes" id="UP000244336">
    <property type="component" value="Chromosome 8"/>
</dbReference>
<evidence type="ECO:0000256" key="1">
    <source>
        <dbReference type="SAM" id="MobiDB-lite"/>
    </source>
</evidence>
<protein>
    <submittedName>
        <fullName evidence="2">Uncharacterized protein</fullName>
    </submittedName>
</protein>